<name>A0A1K2HS32_9NEIS</name>
<reference evidence="2 3" key="1">
    <citation type="submission" date="2016-11" db="EMBL/GenBank/DDBJ databases">
        <authorList>
            <person name="Jaros S."/>
            <person name="Januszkiewicz K."/>
            <person name="Wedrychowicz H."/>
        </authorList>
    </citation>
    <scope>NUCLEOTIDE SEQUENCE [LARGE SCALE GENOMIC DNA]</scope>
    <source>
        <strain evidence="2 3">DSM 18899</strain>
    </source>
</reference>
<feature type="domain" description="T6SS Phospholipase effector Tle1-like catalytic" evidence="1">
    <location>
        <begin position="43"/>
        <end position="187"/>
    </location>
</feature>
<dbReference type="RefSeq" id="WP_072430220.1">
    <property type="nucleotide sequence ID" value="NZ_FPKR01000020.1"/>
</dbReference>
<protein>
    <submittedName>
        <fullName evidence="2">Uncharacterized alpha/beta hydrolase domain</fullName>
    </submittedName>
</protein>
<proteinExistence type="predicted"/>
<gene>
    <name evidence="2" type="ORF">SAMN02745887_03752</name>
</gene>
<dbReference type="Proteomes" id="UP000186513">
    <property type="component" value="Unassembled WGS sequence"/>
</dbReference>
<sequence length="461" mass="51428">MSNTITPKIKSVENMVKRARAKTNDKSLPACPTCHVKLWISFFFDGTGNHRRRDFPNKHSNVAALFDAHLEEQQSGIIRHYYEGLGTPFEFSERYEKRLVVSGRHIHEVEDVGYKEEGESGLGLAFADGITERLEKATFEFMRDIDDWKEQRRVDEINLAAFGFSRGATEARAFIHWIAGCSKVTRDGARLRYNGIPLNIKFLGLFDTVESVGMAADNKLPELIKTTIPSYVEKCSHIVAAHELRHAFPLTVGDGKARHIVYPGAHADIGGGYDAVQQGRPNTLARIALLQMLDEARGAGLKMMSLGELQASDDWKKLYSPSFNVPDTALRTLNNYMAVTKPSGTIPSHFEAHTKQYWAWIDSGMAKADVEAKIKTSTNAEDLKALRRMAFLLSILARTPRGKGAKIEPPDRKMISPAVGDMFSTYVHDSFEHFSVSGGTLQTDMTNANYYTIRPVLSPTA</sequence>
<dbReference type="PANTHER" id="PTHR33840:SF1">
    <property type="entry name" value="TLE1 PHOSPHOLIPASE DOMAIN-CONTAINING PROTEIN"/>
    <property type="match status" value="1"/>
</dbReference>
<dbReference type="OrthoDB" id="4378831at2"/>
<feature type="domain" description="T6SS Phospholipase effector Tle1-like catalytic" evidence="1">
    <location>
        <begin position="197"/>
        <end position="295"/>
    </location>
</feature>
<evidence type="ECO:0000259" key="1">
    <source>
        <dbReference type="Pfam" id="PF09994"/>
    </source>
</evidence>
<dbReference type="Pfam" id="PF09994">
    <property type="entry name" value="T6SS_Tle1-like_cat"/>
    <property type="match status" value="2"/>
</dbReference>
<dbReference type="PANTHER" id="PTHR33840">
    <property type="match status" value="1"/>
</dbReference>
<evidence type="ECO:0000313" key="3">
    <source>
        <dbReference type="Proteomes" id="UP000186513"/>
    </source>
</evidence>
<dbReference type="InterPro" id="IPR018712">
    <property type="entry name" value="Tle1-like_cat"/>
</dbReference>
<organism evidence="2 3">
    <name type="scientific">Chitinimonas taiwanensis DSM 18899</name>
    <dbReference type="NCBI Taxonomy" id="1121279"/>
    <lineage>
        <taxon>Bacteria</taxon>
        <taxon>Pseudomonadati</taxon>
        <taxon>Pseudomonadota</taxon>
        <taxon>Betaproteobacteria</taxon>
        <taxon>Neisseriales</taxon>
        <taxon>Chitinibacteraceae</taxon>
        <taxon>Chitinimonas</taxon>
    </lineage>
</organism>
<dbReference type="GO" id="GO:0016787">
    <property type="term" value="F:hydrolase activity"/>
    <property type="evidence" value="ECO:0007669"/>
    <property type="project" value="UniProtKB-KW"/>
</dbReference>
<keyword evidence="2" id="KW-0378">Hydrolase</keyword>
<evidence type="ECO:0000313" key="2">
    <source>
        <dbReference type="EMBL" id="SFZ79563.1"/>
    </source>
</evidence>
<dbReference type="EMBL" id="FPKR01000020">
    <property type="protein sequence ID" value="SFZ79563.1"/>
    <property type="molecule type" value="Genomic_DNA"/>
</dbReference>
<keyword evidence="3" id="KW-1185">Reference proteome</keyword>
<accession>A0A1K2HS32</accession>
<dbReference type="STRING" id="1121279.SAMN02745887_03752"/>
<dbReference type="AlphaFoldDB" id="A0A1K2HS32"/>